<dbReference type="InterPro" id="IPR006680">
    <property type="entry name" value="Amidohydro-rel"/>
</dbReference>
<organism evidence="2">
    <name type="scientific">hydrothermal vent metagenome</name>
    <dbReference type="NCBI Taxonomy" id="652676"/>
    <lineage>
        <taxon>unclassified sequences</taxon>
        <taxon>metagenomes</taxon>
        <taxon>ecological metagenomes</taxon>
    </lineage>
</organism>
<accession>A0A170QCG7</accession>
<dbReference type="Pfam" id="PF04909">
    <property type="entry name" value="Amidohydro_2"/>
    <property type="match status" value="1"/>
</dbReference>
<feature type="domain" description="Amidohydrolase-related" evidence="1">
    <location>
        <begin position="71"/>
        <end position="280"/>
    </location>
</feature>
<dbReference type="InterPro" id="IPR032466">
    <property type="entry name" value="Metal_Hydrolase"/>
</dbReference>
<dbReference type="EMBL" id="FAXC01000181">
    <property type="protein sequence ID" value="CUV09107.1"/>
    <property type="molecule type" value="Genomic_DNA"/>
</dbReference>
<name>A0A170QCG7_9ZZZZ</name>
<gene>
    <name evidence="2" type="ORF">MGWOODY_Mmi956</name>
</gene>
<keyword evidence="2" id="KW-0378">Hydrolase</keyword>
<dbReference type="GO" id="GO:0016787">
    <property type="term" value="F:hydrolase activity"/>
    <property type="evidence" value="ECO:0007669"/>
    <property type="project" value="UniProtKB-KW"/>
</dbReference>
<dbReference type="Gene3D" id="3.20.20.140">
    <property type="entry name" value="Metal-dependent hydrolases"/>
    <property type="match status" value="1"/>
</dbReference>
<evidence type="ECO:0000259" key="1">
    <source>
        <dbReference type="Pfam" id="PF04909"/>
    </source>
</evidence>
<protein>
    <submittedName>
        <fullName evidence="2">Predicted metal-dependent hydrolase of the TIM-barrel fold</fullName>
    </submittedName>
</protein>
<evidence type="ECO:0000313" key="2">
    <source>
        <dbReference type="EMBL" id="CUV09107.1"/>
    </source>
</evidence>
<proteinExistence type="predicted"/>
<reference evidence="2" key="1">
    <citation type="submission" date="2015-10" db="EMBL/GenBank/DDBJ databases">
        <authorList>
            <person name="Gilbert D.G."/>
        </authorList>
    </citation>
    <scope>NUCLEOTIDE SEQUENCE</scope>
</reference>
<dbReference type="AlphaFoldDB" id="A0A170QCG7"/>
<dbReference type="SUPFAM" id="SSF51556">
    <property type="entry name" value="Metallo-dependent hydrolases"/>
    <property type="match status" value="1"/>
</dbReference>
<sequence length="283" mass="31456">MQKIRKKVFDNHSHIGPVPGFAYYGLPEAVKPTTDYDTIDEYLGGMDDHGVDRALVLPNYGYPDSSQPFTLNPLVAEGAEKSDRLLGAIWVSALPQDKDKTIDSLKLIGEKGLIALKATCLLGGTLNPEGWDEESSELWNMILDAAAENDMPIHIHTSPSGGSDIDNALAMIKKYGKRNKIHVVHMGGGVSGHIKFIPQFCDLVEQGYQVYTDLTWSIGFGSNWLLSEIEERGIGGDRCLFGSDVPWSDFASEYWKIEGAPISEQLKEDIFWNNAERLYGKFW</sequence>